<keyword evidence="2" id="KW-1185">Reference proteome</keyword>
<protein>
    <recommendedName>
        <fullName evidence="3">Nucleotidyltransferase substrate binding protein, HI0074 family</fullName>
    </recommendedName>
</protein>
<dbReference type="STRING" id="1122209.SAMN02745752_00531"/>
<name>A0A1K1UA74_9GAMM</name>
<evidence type="ECO:0000313" key="2">
    <source>
        <dbReference type="Proteomes" id="UP000182350"/>
    </source>
</evidence>
<dbReference type="Proteomes" id="UP000182350">
    <property type="component" value="Unassembled WGS sequence"/>
</dbReference>
<dbReference type="RefSeq" id="WP_072324739.1">
    <property type="nucleotide sequence ID" value="NZ_FPJW01000001.1"/>
</dbReference>
<gene>
    <name evidence="1" type="ORF">SAMN02745752_00531</name>
</gene>
<organism evidence="1 2">
    <name type="scientific">Marinospirillum alkaliphilum DSM 21637</name>
    <dbReference type="NCBI Taxonomy" id="1122209"/>
    <lineage>
        <taxon>Bacteria</taxon>
        <taxon>Pseudomonadati</taxon>
        <taxon>Pseudomonadota</taxon>
        <taxon>Gammaproteobacteria</taxon>
        <taxon>Oceanospirillales</taxon>
        <taxon>Oceanospirillaceae</taxon>
        <taxon>Marinospirillum</taxon>
    </lineage>
</organism>
<dbReference type="AlphaFoldDB" id="A0A1K1UA74"/>
<proteinExistence type="predicted"/>
<reference evidence="1 2" key="1">
    <citation type="submission" date="2016-11" db="EMBL/GenBank/DDBJ databases">
        <authorList>
            <person name="Jaros S."/>
            <person name="Januszkiewicz K."/>
            <person name="Wedrychowicz H."/>
        </authorList>
    </citation>
    <scope>NUCLEOTIDE SEQUENCE [LARGE SCALE GENOMIC DNA]</scope>
    <source>
        <strain evidence="1 2">DSM 21637</strain>
    </source>
</reference>
<dbReference type="SUPFAM" id="SSF81593">
    <property type="entry name" value="Nucleotidyltransferase substrate binding subunit/domain"/>
    <property type="match status" value="1"/>
</dbReference>
<dbReference type="OrthoDB" id="13547at2"/>
<accession>A0A1K1UA74</accession>
<evidence type="ECO:0000313" key="1">
    <source>
        <dbReference type="EMBL" id="SFX09905.1"/>
    </source>
</evidence>
<dbReference type="EMBL" id="FPJW01000001">
    <property type="protein sequence ID" value="SFX09905.1"/>
    <property type="molecule type" value="Genomic_DNA"/>
</dbReference>
<evidence type="ECO:0008006" key="3">
    <source>
        <dbReference type="Google" id="ProtNLM"/>
    </source>
</evidence>
<sequence>MKPELAERLQFLQRVIEKEIQHLRYSASQVFQNAMTPETAASLQHNEILAEKVEAFASRFSRLQDTVGDKLLPAWLRALGEHTGAVIDNLDRAEKLGMLKSADQWLEIRLIRNQMVHEYIEQPEILANALNLAASFQPELEHFALALIKDLQSRGLLINPQ</sequence>
<dbReference type="Gene3D" id="1.20.120.330">
    <property type="entry name" value="Nucleotidyltransferases domain 2"/>
    <property type="match status" value="1"/>
</dbReference>